<accession>A0A1G7TDT2</accession>
<dbReference type="PANTHER" id="PTHR39419:SF1">
    <property type="entry name" value="SLL0814 PROTEIN"/>
    <property type="match status" value="1"/>
</dbReference>
<feature type="transmembrane region" description="Helical" evidence="1">
    <location>
        <begin position="136"/>
        <end position="154"/>
    </location>
</feature>
<evidence type="ECO:0000313" key="3">
    <source>
        <dbReference type="Proteomes" id="UP000199708"/>
    </source>
</evidence>
<feature type="transmembrane region" description="Helical" evidence="1">
    <location>
        <begin position="174"/>
        <end position="198"/>
    </location>
</feature>
<reference evidence="2 3" key="1">
    <citation type="submission" date="2016-10" db="EMBL/GenBank/DDBJ databases">
        <authorList>
            <person name="de Groot N.N."/>
        </authorList>
    </citation>
    <scope>NUCLEOTIDE SEQUENCE [LARGE SCALE GENOMIC DNA]</scope>
    <source>
        <strain evidence="2 3">ATCC BAA-466</strain>
    </source>
</reference>
<organism evidence="2 3">
    <name type="scientific">Facklamia miroungae</name>
    <dbReference type="NCBI Taxonomy" id="120956"/>
    <lineage>
        <taxon>Bacteria</taxon>
        <taxon>Bacillati</taxon>
        <taxon>Bacillota</taxon>
        <taxon>Bacilli</taxon>
        <taxon>Lactobacillales</taxon>
        <taxon>Aerococcaceae</taxon>
        <taxon>Facklamia</taxon>
    </lineage>
</organism>
<keyword evidence="1" id="KW-0812">Transmembrane</keyword>
<feature type="transmembrane region" description="Helical" evidence="1">
    <location>
        <begin position="32"/>
        <end position="52"/>
    </location>
</feature>
<evidence type="ECO:0000256" key="1">
    <source>
        <dbReference type="SAM" id="Phobius"/>
    </source>
</evidence>
<keyword evidence="1" id="KW-0472">Membrane</keyword>
<dbReference type="InterPro" id="IPR007354">
    <property type="entry name" value="CruF-like"/>
</dbReference>
<dbReference type="EMBL" id="FNCK01000005">
    <property type="protein sequence ID" value="SDG32740.1"/>
    <property type="molecule type" value="Genomic_DNA"/>
</dbReference>
<dbReference type="PANTHER" id="PTHR39419">
    <property type="entry name" value="SLL0814 PROTEIN"/>
    <property type="match status" value="1"/>
</dbReference>
<dbReference type="AlphaFoldDB" id="A0A1G7TDT2"/>
<protein>
    <recommendedName>
        <fullName evidence="4">Carotenoid biosynthesis protein</fullName>
    </recommendedName>
</protein>
<dbReference type="Pfam" id="PF04240">
    <property type="entry name" value="Caroten_synth"/>
    <property type="match status" value="1"/>
</dbReference>
<keyword evidence="1" id="KW-1133">Transmembrane helix</keyword>
<proteinExistence type="predicted"/>
<feature type="transmembrane region" description="Helical" evidence="1">
    <location>
        <begin position="218"/>
        <end position="236"/>
    </location>
</feature>
<evidence type="ECO:0000313" key="2">
    <source>
        <dbReference type="EMBL" id="SDG32740.1"/>
    </source>
</evidence>
<feature type="transmembrane region" description="Helical" evidence="1">
    <location>
        <begin position="101"/>
        <end position="124"/>
    </location>
</feature>
<name>A0A1G7TDT2_9LACT</name>
<feature type="transmembrane region" description="Helical" evidence="1">
    <location>
        <begin position="242"/>
        <end position="262"/>
    </location>
</feature>
<feature type="transmembrane region" description="Helical" evidence="1">
    <location>
        <begin position="64"/>
        <end position="89"/>
    </location>
</feature>
<sequence length="287" mass="31468">MIISVVFTFSAYAVSGDQSKASASLMMDPDTMAKVVAPMAVVTLAMVAWHAAKMLGWKPALRMVGSGLAIAYVLEEIGVHTGIIFGRYYFNPIMGPKLDVIPIAVFCGWVTLTYIAWVVTNLLIDGSPTPTRHSTPLIILRAVVGALVVATFDLNYDPIAVENGWWVWLDGGSYFGVPIHNYVGWFFVAFVTYLAHGYQLRRLQAPSLDSASVGVRKLSIAPLVLYGLSGIAFMFMNFAGQLGLISFYAFGIPFIVATWKWIEWYKRTSKVPTSETTKSSLGDDLNS</sequence>
<evidence type="ECO:0008006" key="4">
    <source>
        <dbReference type="Google" id="ProtNLM"/>
    </source>
</evidence>
<dbReference type="Proteomes" id="UP000199708">
    <property type="component" value="Unassembled WGS sequence"/>
</dbReference>
<keyword evidence="3" id="KW-1185">Reference proteome</keyword>
<gene>
    <name evidence="2" type="ORF">SAMN05421791_10585</name>
</gene>